<proteinExistence type="predicted"/>
<dbReference type="AlphaFoldDB" id="A0A174IQ42"/>
<sequence length="100" mass="11720">MKKYDWKNEYNPIRRTAKRLLSGEPLSDGRPLSDLIELDEHARKCLAFEATLTDRQIDMLQELGYLPVITRQYGKECANCPYTLDEREHGVCRRCAVFKK</sequence>
<reference evidence="1 2" key="1">
    <citation type="submission" date="2015-09" db="EMBL/GenBank/DDBJ databases">
        <authorList>
            <consortium name="Pathogen Informatics"/>
        </authorList>
    </citation>
    <scope>NUCLEOTIDE SEQUENCE [LARGE SCALE GENOMIC DNA]</scope>
    <source>
        <strain evidence="1 2">2789STDY5608850</strain>
    </source>
</reference>
<gene>
    <name evidence="1" type="ORF">ERS852407_04239</name>
</gene>
<evidence type="ECO:0000313" key="2">
    <source>
        <dbReference type="Proteomes" id="UP000095651"/>
    </source>
</evidence>
<protein>
    <submittedName>
        <fullName evidence="1">Uncharacterized protein</fullName>
    </submittedName>
</protein>
<accession>A0A174IQ42</accession>
<organism evidence="1 2">
    <name type="scientific">Hungatella hathewayi</name>
    <dbReference type="NCBI Taxonomy" id="154046"/>
    <lineage>
        <taxon>Bacteria</taxon>
        <taxon>Bacillati</taxon>
        <taxon>Bacillota</taxon>
        <taxon>Clostridia</taxon>
        <taxon>Lachnospirales</taxon>
        <taxon>Lachnospiraceae</taxon>
        <taxon>Hungatella</taxon>
    </lineage>
</organism>
<dbReference type="EMBL" id="CYZE01000013">
    <property type="protein sequence ID" value="CUO87105.1"/>
    <property type="molecule type" value="Genomic_DNA"/>
</dbReference>
<dbReference type="RefSeq" id="WP_054752062.1">
    <property type="nucleotide sequence ID" value="NZ_CABIXC010000013.1"/>
</dbReference>
<evidence type="ECO:0000313" key="1">
    <source>
        <dbReference type="EMBL" id="CUO87105.1"/>
    </source>
</evidence>
<name>A0A174IQ42_9FIRM</name>
<dbReference type="Proteomes" id="UP000095651">
    <property type="component" value="Unassembled WGS sequence"/>
</dbReference>